<accession>A0ABR2IZ60</accession>
<dbReference type="PANTHER" id="PTHR10644">
    <property type="entry name" value="DNA REPAIR/RNA PROCESSING CPSF FAMILY"/>
    <property type="match status" value="1"/>
</dbReference>
<dbReference type="InterPro" id="IPR015943">
    <property type="entry name" value="WD40/YVTN_repeat-like_dom_sf"/>
</dbReference>
<evidence type="ECO:0000313" key="1">
    <source>
        <dbReference type="EMBL" id="KAK8870539.1"/>
    </source>
</evidence>
<dbReference type="SUPFAM" id="SSF50978">
    <property type="entry name" value="WD40 repeat-like"/>
    <property type="match status" value="1"/>
</dbReference>
<dbReference type="Proteomes" id="UP001470230">
    <property type="component" value="Unassembled WGS sequence"/>
</dbReference>
<sequence length="1007" mass="113129">MNRKVGYALHEICEGSVISNSIKCKLSPNQKPFFILAKRKELVFFEITENGIHPLYKVPFTKTIVSLRVLTSISLGKPNGSDMIVVFFHDFSYIVFSDPKRIKYRYLPVETDEISNYICETHHKNPILFTLNKIGQLSFWSAIDKPNKVYNISCPDQKIIDLKFLPHQTIRLAMLTDTDAGSRCVKTFTFNRKLLILEELTRLCVNQLVDSTSSIIIPFSHGDHEKPVYLVLGTETITLVFKTGVVNVDSPFNGSPPQCFCELGGWSSLVGTTSGSLFGLYFDNQFTIFKICDIDILPTSIAKIDGNIFYIGSSYGDSVFAQISNNSIQILQQIPQFTPVNSISTFCDNVGSIFLTQGNDKASCISELKTGTIFNKEVDINIPFIESVFSACGHYLILSLYNEKSACIDCNTYENTTIDRFLTDCETLAILPRDENSFFQVCSRTIRAIGPGTNDIAINYDSDIIYSTTDGENILLLFSDNAEIVTQELEPIAQFHFQNSQAYKAAFHQGMVAVSFYTNEIHLLSTSEIISSIKIPEDDLIVFLHFLKFKDEIILVSFSENGAITRYDLPDMRAIDHVQLGYHIKSIVKINTNKKHSELTDTLFINGTSPVLFYPDGSFSSVICDPHSISCSIEDTKFAIVANSSLQIGSLNCNNICTILPKKCESRPLHFSVHKEPLSLFVSFERTDCFAISSFLLPSFSQAFTHIFRQYEEITSIYYHESLKTTFFGTAFNSPKSPLKGMIFGVKELFNKFTIIGQEEIDGNVFTISSSKPNNLIIGSTLKLFIMSVSLEFNGKLKMETLQIVPTEAIPRSISILDTLIIYFGSTKVITVLQEQKDGTYIKYDEIIIRSKIHTGFIGRPITSHSCHAFTIDNEKTLTISMFKFKDGNVTLNQLTTFELDGPVSFFQIIRNGFGLISTRNGSLYALQEYSRDHTMLLKKVASEISVKLPFNESDSKILNASILNIFDYLPQDMQTEIAGTVKKNPGEIRNFIESLLHALSLMCSTQ</sequence>
<reference evidence="1 2" key="1">
    <citation type="submission" date="2024-04" db="EMBL/GenBank/DDBJ databases">
        <title>Tritrichomonas musculus Genome.</title>
        <authorList>
            <person name="Alves-Ferreira E."/>
            <person name="Grigg M."/>
            <person name="Lorenzi H."/>
            <person name="Galac M."/>
        </authorList>
    </citation>
    <scope>NUCLEOTIDE SEQUENCE [LARGE SCALE GENOMIC DNA]</scope>
    <source>
        <strain evidence="1 2">EAF2021</strain>
    </source>
</reference>
<organism evidence="1 2">
    <name type="scientific">Tritrichomonas musculus</name>
    <dbReference type="NCBI Taxonomy" id="1915356"/>
    <lineage>
        <taxon>Eukaryota</taxon>
        <taxon>Metamonada</taxon>
        <taxon>Parabasalia</taxon>
        <taxon>Tritrichomonadida</taxon>
        <taxon>Tritrichomonadidae</taxon>
        <taxon>Tritrichomonas</taxon>
    </lineage>
</organism>
<name>A0ABR2IZ60_9EUKA</name>
<dbReference type="Gene3D" id="2.130.10.10">
    <property type="entry name" value="YVTN repeat-like/Quinoprotein amine dehydrogenase"/>
    <property type="match status" value="2"/>
</dbReference>
<proteinExistence type="predicted"/>
<evidence type="ECO:0000313" key="2">
    <source>
        <dbReference type="Proteomes" id="UP001470230"/>
    </source>
</evidence>
<protein>
    <recommendedName>
        <fullName evidence="3">DNA damage-binding protein 1</fullName>
    </recommendedName>
</protein>
<gene>
    <name evidence="1" type="ORF">M9Y10_008424</name>
</gene>
<evidence type="ECO:0008006" key="3">
    <source>
        <dbReference type="Google" id="ProtNLM"/>
    </source>
</evidence>
<comment type="caution">
    <text evidence="1">The sequence shown here is derived from an EMBL/GenBank/DDBJ whole genome shotgun (WGS) entry which is preliminary data.</text>
</comment>
<keyword evidence="2" id="KW-1185">Reference proteome</keyword>
<dbReference type="InterPro" id="IPR036322">
    <property type="entry name" value="WD40_repeat_dom_sf"/>
</dbReference>
<dbReference type="EMBL" id="JAPFFF010000014">
    <property type="protein sequence ID" value="KAK8870539.1"/>
    <property type="molecule type" value="Genomic_DNA"/>
</dbReference>
<dbReference type="InterPro" id="IPR050358">
    <property type="entry name" value="RSE1/DDB1/CFT1"/>
</dbReference>